<accession>A0AAW1YJF7</accession>
<proteinExistence type="predicted"/>
<comment type="caution">
    <text evidence="2">The sequence shown here is derived from an EMBL/GenBank/DDBJ whole genome shotgun (WGS) entry which is preliminary data.</text>
</comment>
<dbReference type="NCBIfam" id="TIGR01640">
    <property type="entry name" value="F_box_assoc_1"/>
    <property type="match status" value="1"/>
</dbReference>
<dbReference type="InterPro" id="IPR017451">
    <property type="entry name" value="F-box-assoc_interact_dom"/>
</dbReference>
<evidence type="ECO:0000313" key="3">
    <source>
        <dbReference type="Proteomes" id="UP001457282"/>
    </source>
</evidence>
<dbReference type="PANTHER" id="PTHR35546">
    <property type="entry name" value="F-BOX PROTEIN INTERACTION DOMAIN PROTEIN-RELATED"/>
    <property type="match status" value="1"/>
</dbReference>
<gene>
    <name evidence="2" type="ORF">M0R45_004301</name>
</gene>
<dbReference type="Pfam" id="PF12937">
    <property type="entry name" value="F-box-like"/>
    <property type="match status" value="1"/>
</dbReference>
<dbReference type="Gene3D" id="1.20.1280.50">
    <property type="match status" value="1"/>
</dbReference>
<evidence type="ECO:0000259" key="1">
    <source>
        <dbReference type="SMART" id="SM00256"/>
    </source>
</evidence>
<dbReference type="EMBL" id="JBEDUW010000001">
    <property type="protein sequence ID" value="KAK9948737.1"/>
    <property type="molecule type" value="Genomic_DNA"/>
</dbReference>
<dbReference type="InterPro" id="IPR055290">
    <property type="entry name" value="At3g26010-like"/>
</dbReference>
<organism evidence="2 3">
    <name type="scientific">Rubus argutus</name>
    <name type="common">Southern blackberry</name>
    <dbReference type="NCBI Taxonomy" id="59490"/>
    <lineage>
        <taxon>Eukaryota</taxon>
        <taxon>Viridiplantae</taxon>
        <taxon>Streptophyta</taxon>
        <taxon>Embryophyta</taxon>
        <taxon>Tracheophyta</taxon>
        <taxon>Spermatophyta</taxon>
        <taxon>Magnoliopsida</taxon>
        <taxon>eudicotyledons</taxon>
        <taxon>Gunneridae</taxon>
        <taxon>Pentapetalae</taxon>
        <taxon>rosids</taxon>
        <taxon>fabids</taxon>
        <taxon>Rosales</taxon>
        <taxon>Rosaceae</taxon>
        <taxon>Rosoideae</taxon>
        <taxon>Rosoideae incertae sedis</taxon>
        <taxon>Rubus</taxon>
    </lineage>
</organism>
<keyword evidence="3" id="KW-1185">Reference proteome</keyword>
<dbReference type="SMART" id="SM00256">
    <property type="entry name" value="FBOX"/>
    <property type="match status" value="1"/>
</dbReference>
<name>A0AAW1YJF7_RUBAR</name>
<dbReference type="PANTHER" id="PTHR35546:SF25">
    <property type="entry name" value="F-BOX DOMAIN-CONTAINING PROTEIN"/>
    <property type="match status" value="1"/>
</dbReference>
<dbReference type="InterPro" id="IPR036047">
    <property type="entry name" value="F-box-like_dom_sf"/>
</dbReference>
<feature type="domain" description="F-box" evidence="1">
    <location>
        <begin position="4"/>
        <end position="43"/>
    </location>
</feature>
<evidence type="ECO:0000313" key="2">
    <source>
        <dbReference type="EMBL" id="KAK9948737.1"/>
    </source>
</evidence>
<dbReference type="InterPro" id="IPR056592">
    <property type="entry name" value="Beta-prop_At3g26010-like"/>
</dbReference>
<dbReference type="Pfam" id="PF24750">
    <property type="entry name" value="b-prop_At3g26010-like"/>
    <property type="match status" value="1"/>
</dbReference>
<dbReference type="Proteomes" id="UP001457282">
    <property type="component" value="Unassembled WGS sequence"/>
</dbReference>
<sequence>MGNLCDDLWVEILGRLSSAKDLVPCRSVSKLWRRITSDLWVRRFWAQSPPLGLFFRTTTAAYNGKYYFRMNYISLYNYHEMDDNLNSSRVFGGHFGDIESCPSKKHLWQPFDRQWSKQGRHPFEYTDRDEYLNGCNGLLLFLKSATYQFYVFNPITRQQVPIPKPSVHQNHDQHFCAALAFDPSESPHHYRVVRIDFSESTSNSSLLDIFSSEYGHWVRHRLQLDPGFIEGFEKFKLSRQFVYLRGKLYSIAISWKLLCIDLDTVEACALELPVPEADKTGAMGCLGVSMDLLCYIKRMQDRAENIHNLVVWYYDDESGEWVRRYSVSCRLLGIKLHYVGYAYDDRLEPYAISPSSDLLFFGTPNLICCYHLESRKIKFVFATLQVSKIDTPACFLTLRAFTREITSTFHCKSIISFYAILFY</sequence>
<protein>
    <recommendedName>
        <fullName evidence="1">F-box domain-containing protein</fullName>
    </recommendedName>
</protein>
<dbReference type="InterPro" id="IPR001810">
    <property type="entry name" value="F-box_dom"/>
</dbReference>
<reference evidence="2 3" key="1">
    <citation type="journal article" date="2023" name="G3 (Bethesda)">
        <title>A chromosome-length genome assembly and annotation of blackberry (Rubus argutus, cv. 'Hillquist').</title>
        <authorList>
            <person name="Bruna T."/>
            <person name="Aryal R."/>
            <person name="Dudchenko O."/>
            <person name="Sargent D.J."/>
            <person name="Mead D."/>
            <person name="Buti M."/>
            <person name="Cavallini A."/>
            <person name="Hytonen T."/>
            <person name="Andres J."/>
            <person name="Pham M."/>
            <person name="Weisz D."/>
            <person name="Mascagni F."/>
            <person name="Usai G."/>
            <person name="Natali L."/>
            <person name="Bassil N."/>
            <person name="Fernandez G.E."/>
            <person name="Lomsadze A."/>
            <person name="Armour M."/>
            <person name="Olukolu B."/>
            <person name="Poorten T."/>
            <person name="Britton C."/>
            <person name="Davik J."/>
            <person name="Ashrafi H."/>
            <person name="Aiden E.L."/>
            <person name="Borodovsky M."/>
            <person name="Worthington M."/>
        </authorList>
    </citation>
    <scope>NUCLEOTIDE SEQUENCE [LARGE SCALE GENOMIC DNA]</scope>
    <source>
        <strain evidence="2">PI 553951</strain>
    </source>
</reference>
<dbReference type="AlphaFoldDB" id="A0AAW1YJF7"/>
<dbReference type="SUPFAM" id="SSF81383">
    <property type="entry name" value="F-box domain"/>
    <property type="match status" value="1"/>
</dbReference>